<dbReference type="AlphaFoldDB" id="A0A0U0WBI1"/>
<dbReference type="EMBL" id="CSTD01000003">
    <property type="protein sequence ID" value="CPR11954.1"/>
    <property type="molecule type" value="Genomic_DNA"/>
</dbReference>
<reference evidence="1 2" key="1">
    <citation type="submission" date="2015-03" db="EMBL/GenBank/DDBJ databases">
        <authorList>
            <person name="Murphy D."/>
        </authorList>
    </citation>
    <scope>NUCLEOTIDE SEQUENCE [LARGE SCALE GENOMIC DNA]</scope>
    <source>
        <strain evidence="1 2">DSM 44277</strain>
    </source>
</reference>
<dbReference type="Proteomes" id="UP000198875">
    <property type="component" value="Unassembled WGS sequence"/>
</dbReference>
<gene>
    <name evidence="1" type="ORF">BN971_03247</name>
</gene>
<protein>
    <submittedName>
        <fullName evidence="1">Uncharacterized protein</fullName>
    </submittedName>
</protein>
<name>A0A0U0WBI1_MYCBE</name>
<proteinExistence type="predicted"/>
<dbReference type="RefSeq" id="WP_139027122.1">
    <property type="nucleotide sequence ID" value="NZ_CSTD01000003.1"/>
</dbReference>
<sequence length="105" mass="12454">MTSPDDFDWEALADRYELLEHGIQCHHAMLRHVLDTMQERLPTAPENDELWWQCENMRLGLDRVLRDVDEVNESLGELFIRSAAKIKNNVRWREGPRYALVPKHD</sequence>
<evidence type="ECO:0000313" key="2">
    <source>
        <dbReference type="Proteomes" id="UP000198875"/>
    </source>
</evidence>
<dbReference type="OrthoDB" id="10003183at2"/>
<organism evidence="1 2">
    <name type="scientific">Mycobacterium bohemicum DSM 44277</name>
    <dbReference type="NCBI Taxonomy" id="1236609"/>
    <lineage>
        <taxon>Bacteria</taxon>
        <taxon>Bacillati</taxon>
        <taxon>Actinomycetota</taxon>
        <taxon>Actinomycetes</taxon>
        <taxon>Mycobacteriales</taxon>
        <taxon>Mycobacteriaceae</taxon>
        <taxon>Mycobacterium</taxon>
    </lineage>
</organism>
<accession>A0A0U0WBI1</accession>
<evidence type="ECO:0000313" key="1">
    <source>
        <dbReference type="EMBL" id="CPR11954.1"/>
    </source>
</evidence>